<evidence type="ECO:0000313" key="2">
    <source>
        <dbReference type="EMBL" id="CEM50741.1"/>
    </source>
</evidence>
<dbReference type="VEuPathDB" id="CryptoDB:Cvel_10162"/>
<accession>A0A0G4I1H4</accession>
<dbReference type="EMBL" id="CDMZ01004739">
    <property type="protein sequence ID" value="CEM50741.1"/>
    <property type="molecule type" value="Genomic_DNA"/>
</dbReference>
<feature type="compositionally biased region" description="Polar residues" evidence="1">
    <location>
        <begin position="124"/>
        <end position="134"/>
    </location>
</feature>
<sequence length="314" mass="34406">MPALSRSTPSGGSASSAQSSQIARPSLATEDTFVGADEPVGGEGALIGSVVTSVADTGGTTGCPPTNDPRVPVDFSSGDVASATDQALLQGSLVPTHHDAVSSERSVQGDGEKSEQGDGPRVSQDLTLSASSVPRSAAEIPSTTNLPPELALTVRLLYNHMEEIRINKRRELARMKKEKKETQDAKETVEREKEKLQQDLREIGAVMRKLKEEKSAVDRELLRMKEEKAKAEKKAAEQISELAVVTEQKRQAEEEKRALSVELDNLRASYGRLKNEKEKAESENKMFESQVEKLREKTRNKQWSFPTFSDRKGC</sequence>
<feature type="region of interest" description="Disordered" evidence="1">
    <location>
        <begin position="175"/>
        <end position="195"/>
    </location>
</feature>
<name>A0A0G4I1H4_9ALVE</name>
<dbReference type="AlphaFoldDB" id="A0A0G4I1H4"/>
<proteinExistence type="predicted"/>
<organism evidence="2">
    <name type="scientific">Chromera velia CCMP2878</name>
    <dbReference type="NCBI Taxonomy" id="1169474"/>
    <lineage>
        <taxon>Eukaryota</taxon>
        <taxon>Sar</taxon>
        <taxon>Alveolata</taxon>
        <taxon>Colpodellida</taxon>
        <taxon>Chromeraceae</taxon>
        <taxon>Chromera</taxon>
    </lineage>
</organism>
<protein>
    <submittedName>
        <fullName evidence="2">Uncharacterized protein</fullName>
    </submittedName>
</protein>
<gene>
    <name evidence="2" type="ORF">Cvel_10162</name>
</gene>
<evidence type="ECO:0000256" key="1">
    <source>
        <dbReference type="SAM" id="MobiDB-lite"/>
    </source>
</evidence>
<feature type="compositionally biased region" description="Low complexity" evidence="1">
    <location>
        <begin position="1"/>
        <end position="26"/>
    </location>
</feature>
<feature type="region of interest" description="Disordered" evidence="1">
    <location>
        <begin position="1"/>
        <end position="146"/>
    </location>
</feature>
<reference evidence="2" key="1">
    <citation type="submission" date="2014-11" db="EMBL/GenBank/DDBJ databases">
        <authorList>
            <person name="Otto D Thomas"/>
            <person name="Naeem Raeece"/>
        </authorList>
    </citation>
    <scope>NUCLEOTIDE SEQUENCE</scope>
</reference>